<proteinExistence type="predicted"/>
<sequence>MERFFPKVNRFHPWIYLGGSVASARSPPSPADSDALEVTMERGEEVVDVHDDMQFMWCLVLRSISGPSAVGFSVETGFVRRKEYYRKMGRRGRGGTCCTGQRGWGSRPWWPWRTSYDLDCRRCGANSELRSLMVGMANQPILVVEGIDCSMEMKHNRGVRKESKSNPPPKSTQMRKQVSPFYLLLEKMLNFIKNIN</sequence>
<feature type="compositionally biased region" description="Basic and acidic residues" evidence="1">
    <location>
        <begin position="155"/>
        <end position="164"/>
    </location>
</feature>
<keyword evidence="3" id="KW-1185">Reference proteome</keyword>
<evidence type="ECO:0000313" key="2">
    <source>
        <dbReference type="EMBL" id="WOL02278.1"/>
    </source>
</evidence>
<evidence type="ECO:0000313" key="3">
    <source>
        <dbReference type="Proteomes" id="UP001327560"/>
    </source>
</evidence>
<dbReference type="AlphaFoldDB" id="A0AAQ3QAT8"/>
<dbReference type="PANTHER" id="PTHR23070">
    <property type="entry name" value="BCS1 AAA-TYPE ATPASE"/>
    <property type="match status" value="1"/>
</dbReference>
<protein>
    <submittedName>
        <fullName evidence="2">Mitochondrial chaperone BCS1-B</fullName>
    </submittedName>
</protein>
<gene>
    <name evidence="2" type="ORF">Cni_G10997</name>
</gene>
<organism evidence="2 3">
    <name type="scientific">Canna indica</name>
    <name type="common">Indian-shot</name>
    <dbReference type="NCBI Taxonomy" id="4628"/>
    <lineage>
        <taxon>Eukaryota</taxon>
        <taxon>Viridiplantae</taxon>
        <taxon>Streptophyta</taxon>
        <taxon>Embryophyta</taxon>
        <taxon>Tracheophyta</taxon>
        <taxon>Spermatophyta</taxon>
        <taxon>Magnoliopsida</taxon>
        <taxon>Liliopsida</taxon>
        <taxon>Zingiberales</taxon>
        <taxon>Cannaceae</taxon>
        <taxon>Canna</taxon>
    </lineage>
</organism>
<dbReference type="InterPro" id="IPR050747">
    <property type="entry name" value="Mitochondrial_chaperone_BCS1"/>
</dbReference>
<feature type="region of interest" description="Disordered" evidence="1">
    <location>
        <begin position="155"/>
        <end position="175"/>
    </location>
</feature>
<evidence type="ECO:0000256" key="1">
    <source>
        <dbReference type="SAM" id="MobiDB-lite"/>
    </source>
</evidence>
<accession>A0AAQ3QAT8</accession>
<name>A0AAQ3QAT8_9LILI</name>
<reference evidence="2 3" key="1">
    <citation type="submission" date="2023-10" db="EMBL/GenBank/DDBJ databases">
        <title>Chromosome-scale genome assembly provides insights into flower coloration mechanisms of Canna indica.</title>
        <authorList>
            <person name="Li C."/>
        </authorList>
    </citation>
    <scope>NUCLEOTIDE SEQUENCE [LARGE SCALE GENOMIC DNA]</scope>
    <source>
        <tissue evidence="2">Flower</tissue>
    </source>
</reference>
<dbReference type="Proteomes" id="UP001327560">
    <property type="component" value="Chromosome 3"/>
</dbReference>
<dbReference type="EMBL" id="CP136892">
    <property type="protein sequence ID" value="WOL02278.1"/>
    <property type="molecule type" value="Genomic_DNA"/>
</dbReference>